<feature type="domain" description="Glycoside hydrolase 123 catalytic" evidence="2">
    <location>
        <begin position="206"/>
        <end position="534"/>
    </location>
</feature>
<dbReference type="Proteomes" id="UP000010798">
    <property type="component" value="Chromosome"/>
</dbReference>
<gene>
    <name evidence="3" type="ordered locus">Sinac_7369</name>
</gene>
<accession>L0DQX1</accession>
<dbReference type="STRING" id="886293.Sinac_7369"/>
<dbReference type="EMBL" id="CP003364">
    <property type="protein sequence ID" value="AGA31408.1"/>
    <property type="molecule type" value="Genomic_DNA"/>
</dbReference>
<proteinExistence type="predicted"/>
<evidence type="ECO:0000256" key="1">
    <source>
        <dbReference type="SAM" id="SignalP"/>
    </source>
</evidence>
<dbReference type="InterPro" id="IPR025150">
    <property type="entry name" value="GH123_cat"/>
</dbReference>
<protein>
    <recommendedName>
        <fullName evidence="2">Glycoside hydrolase 123 catalytic domain-containing protein</fullName>
    </recommendedName>
</protein>
<evidence type="ECO:0000313" key="3">
    <source>
        <dbReference type="EMBL" id="AGA31408.1"/>
    </source>
</evidence>
<keyword evidence="4" id="KW-1185">Reference proteome</keyword>
<organism evidence="3 4">
    <name type="scientific">Singulisphaera acidiphila (strain ATCC BAA-1392 / DSM 18658 / VKM B-2454 / MOB10)</name>
    <dbReference type="NCBI Taxonomy" id="886293"/>
    <lineage>
        <taxon>Bacteria</taxon>
        <taxon>Pseudomonadati</taxon>
        <taxon>Planctomycetota</taxon>
        <taxon>Planctomycetia</taxon>
        <taxon>Isosphaerales</taxon>
        <taxon>Isosphaeraceae</taxon>
        <taxon>Singulisphaera</taxon>
    </lineage>
</organism>
<reference evidence="3 4" key="1">
    <citation type="submission" date="2012-02" db="EMBL/GenBank/DDBJ databases">
        <title>Complete sequence of chromosome of Singulisphaera acidiphila DSM 18658.</title>
        <authorList>
            <consortium name="US DOE Joint Genome Institute (JGI-PGF)"/>
            <person name="Lucas S."/>
            <person name="Copeland A."/>
            <person name="Lapidus A."/>
            <person name="Glavina del Rio T."/>
            <person name="Dalin E."/>
            <person name="Tice H."/>
            <person name="Bruce D."/>
            <person name="Goodwin L."/>
            <person name="Pitluck S."/>
            <person name="Peters L."/>
            <person name="Ovchinnikova G."/>
            <person name="Chertkov O."/>
            <person name="Kyrpides N."/>
            <person name="Mavromatis K."/>
            <person name="Ivanova N."/>
            <person name="Brettin T."/>
            <person name="Detter J.C."/>
            <person name="Han C."/>
            <person name="Larimer F."/>
            <person name="Land M."/>
            <person name="Hauser L."/>
            <person name="Markowitz V."/>
            <person name="Cheng J.-F."/>
            <person name="Hugenholtz P."/>
            <person name="Woyke T."/>
            <person name="Wu D."/>
            <person name="Tindall B."/>
            <person name="Pomrenke H."/>
            <person name="Brambilla E."/>
            <person name="Klenk H.-P."/>
            <person name="Eisen J.A."/>
        </authorList>
    </citation>
    <scope>NUCLEOTIDE SEQUENCE [LARGE SCALE GENOMIC DNA]</scope>
    <source>
        <strain evidence="4">ATCC BAA-1392 / DSM 18658 / VKM B-2454 / MOB10</strain>
    </source>
</reference>
<evidence type="ECO:0000259" key="2">
    <source>
        <dbReference type="Pfam" id="PF13320"/>
    </source>
</evidence>
<dbReference type="AlphaFoldDB" id="L0DQX1"/>
<dbReference type="HOGENOM" id="CLU_036180_0_0_0"/>
<evidence type="ECO:0000313" key="4">
    <source>
        <dbReference type="Proteomes" id="UP000010798"/>
    </source>
</evidence>
<feature type="chain" id="PRO_5003940373" description="Glycoside hydrolase 123 catalytic domain-containing protein" evidence="1">
    <location>
        <begin position="19"/>
        <end position="577"/>
    </location>
</feature>
<dbReference type="RefSeq" id="WP_015250477.1">
    <property type="nucleotide sequence ID" value="NC_019892.1"/>
</dbReference>
<dbReference type="Pfam" id="PF13320">
    <property type="entry name" value="GH123_cat"/>
    <property type="match status" value="1"/>
</dbReference>
<dbReference type="KEGG" id="saci:Sinac_7369"/>
<sequence>MRKWVPQMFLAATMLVGAGVAGRAEEASTAKSVGNEGAKVSFWLETSLKRIFTNTAPGAGDLQLIAARNGKIAFQVGFRNERTQPVHIECKLEGADDLKPQVRFVGLVPMPHFTPGTPRSDLEGLGSLPGLVPDPLWPLSNVEIGPMESRSFWVTLNVPADVTPGPREVKVQLSLAEDKAKVELPVALEISSLVIKPRRDFPVIHWWRGEATWDYYKTGMFEDERWWKLTRDQLKNMLDHGSDVVYVPVFFNRRETFKHPCQLLIVKEPKPGVYEFDWTLVKRFSDMVKEIGFTQFEWSHLWIYWGVENPMRIYKKEGDQYVMLWEPTISGFSDTYVNFLKQFLPEFKKFLTEEKMLETSYFHLSDEPGPGQHVQNYRRARQILREIAPWMKVMDALSDIEYGKEGLTDIPIPLVSAAQAYIDAKIPHWVYYCCGPTGPWLNRFMDTPLSKIRMSGWLFYRHEAKGFLHWGFNYWDKMEREEAGDPFHDGSNASYPGIPFGDPFVIYPGPDGPIDSIRWEVFAESLQDYAILQTAGIAPSDSMLAELKSYADFPKDPEWLGKTLRKVLKSPEGVAGR</sequence>
<keyword evidence="1" id="KW-0732">Signal</keyword>
<dbReference type="OrthoDB" id="228239at2"/>
<feature type="signal peptide" evidence="1">
    <location>
        <begin position="1"/>
        <end position="18"/>
    </location>
</feature>
<name>L0DQX1_SINAD</name>
<dbReference type="eggNOG" id="ENOG502Z7VY">
    <property type="taxonomic scope" value="Bacteria"/>
</dbReference>